<comment type="subcellular location">
    <subcellularLocation>
        <location evidence="5">Cytoplasm</location>
    </subcellularLocation>
</comment>
<dbReference type="InterPro" id="IPR029419">
    <property type="entry name" value="Arg_succ_lyase_C"/>
</dbReference>
<gene>
    <name evidence="8" type="primary">argH_2</name>
    <name evidence="5" type="synonym">argH</name>
    <name evidence="8" type="ORF">Pmgp_01724</name>
</gene>
<comment type="caution">
    <text evidence="8">The sequence shown here is derived from an EMBL/GenBank/DDBJ whole genome shotgun (WGS) entry which is preliminary data.</text>
</comment>
<keyword evidence="3 5" id="KW-0055">Arginine biosynthesis</keyword>
<evidence type="ECO:0000259" key="7">
    <source>
        <dbReference type="Pfam" id="PF14698"/>
    </source>
</evidence>
<dbReference type="RefSeq" id="WP_134213581.1">
    <property type="nucleotide sequence ID" value="NZ_QFFZ01000015.1"/>
</dbReference>
<dbReference type="AlphaFoldDB" id="A0A4Y7RR89"/>
<dbReference type="Gene3D" id="1.20.200.10">
    <property type="entry name" value="Fumarase/aspartase (Central domain)"/>
    <property type="match status" value="1"/>
</dbReference>
<evidence type="ECO:0000313" key="8">
    <source>
        <dbReference type="EMBL" id="TEB11361.1"/>
    </source>
</evidence>
<comment type="similarity">
    <text evidence="5">Belongs to the lyase 1 family. Argininosuccinate lyase subfamily.</text>
</comment>
<dbReference type="InterPro" id="IPR009049">
    <property type="entry name" value="Argininosuccinate_lyase"/>
</dbReference>
<feature type="domain" description="Argininosuccinate lyase C-terminal" evidence="7">
    <location>
        <begin position="362"/>
        <end position="438"/>
    </location>
</feature>
<evidence type="ECO:0000256" key="2">
    <source>
        <dbReference type="ARBA" id="ARBA00012338"/>
    </source>
</evidence>
<dbReference type="InterPro" id="IPR008948">
    <property type="entry name" value="L-Aspartase-like"/>
</dbReference>
<evidence type="ECO:0000313" key="9">
    <source>
        <dbReference type="Proteomes" id="UP000297597"/>
    </source>
</evidence>
<dbReference type="GO" id="GO:0042450">
    <property type="term" value="P:L-arginine biosynthetic process via ornithine"/>
    <property type="evidence" value="ECO:0007669"/>
    <property type="project" value="UniProtKB-UniRule"/>
</dbReference>
<dbReference type="InterPro" id="IPR022761">
    <property type="entry name" value="Fumarate_lyase_N"/>
</dbReference>
<dbReference type="UniPathway" id="UPA00068">
    <property type="reaction ID" value="UER00114"/>
</dbReference>
<dbReference type="OrthoDB" id="9769623at2"/>
<dbReference type="SUPFAM" id="SSF48557">
    <property type="entry name" value="L-aspartase-like"/>
    <property type="match status" value="1"/>
</dbReference>
<dbReference type="PANTHER" id="PTHR43814">
    <property type="entry name" value="ARGININOSUCCINATE LYASE"/>
    <property type="match status" value="1"/>
</dbReference>
<name>A0A4Y7RR89_9FIRM</name>
<comment type="catalytic activity">
    <reaction evidence="5">
        <text>2-(N(omega)-L-arginino)succinate = fumarate + L-arginine</text>
        <dbReference type="Rhea" id="RHEA:24020"/>
        <dbReference type="ChEBI" id="CHEBI:29806"/>
        <dbReference type="ChEBI" id="CHEBI:32682"/>
        <dbReference type="ChEBI" id="CHEBI:57472"/>
        <dbReference type="EC" id="4.3.2.1"/>
    </reaction>
</comment>
<keyword evidence="5" id="KW-0028">Amino-acid biosynthesis</keyword>
<dbReference type="Pfam" id="PF14698">
    <property type="entry name" value="ASL_C2"/>
    <property type="match status" value="1"/>
</dbReference>
<dbReference type="InterPro" id="IPR024083">
    <property type="entry name" value="Fumarase/histidase_N"/>
</dbReference>
<dbReference type="EMBL" id="QFFZ01000015">
    <property type="protein sequence ID" value="TEB11361.1"/>
    <property type="molecule type" value="Genomic_DNA"/>
</dbReference>
<accession>A0A4Y7RR89</accession>
<dbReference type="PRINTS" id="PR00149">
    <property type="entry name" value="FUMRATELYASE"/>
</dbReference>
<evidence type="ECO:0000256" key="4">
    <source>
        <dbReference type="ARBA" id="ARBA00023239"/>
    </source>
</evidence>
<keyword evidence="9" id="KW-1185">Reference proteome</keyword>
<evidence type="ECO:0000256" key="3">
    <source>
        <dbReference type="ARBA" id="ARBA00022571"/>
    </source>
</evidence>
<organism evidence="8 9">
    <name type="scientific">Pelotomaculum propionicicum</name>
    <dbReference type="NCBI Taxonomy" id="258475"/>
    <lineage>
        <taxon>Bacteria</taxon>
        <taxon>Bacillati</taxon>
        <taxon>Bacillota</taxon>
        <taxon>Clostridia</taxon>
        <taxon>Eubacteriales</taxon>
        <taxon>Desulfotomaculaceae</taxon>
        <taxon>Pelotomaculum</taxon>
    </lineage>
</organism>
<dbReference type="Proteomes" id="UP000297597">
    <property type="component" value="Unassembled WGS sequence"/>
</dbReference>
<evidence type="ECO:0000256" key="5">
    <source>
        <dbReference type="HAMAP-Rule" id="MF_00006"/>
    </source>
</evidence>
<feature type="domain" description="Fumarate lyase N-terminal" evidence="6">
    <location>
        <begin position="13"/>
        <end position="299"/>
    </location>
</feature>
<dbReference type="InterPro" id="IPR000362">
    <property type="entry name" value="Fumarate_lyase_fam"/>
</dbReference>
<proteinExistence type="inferred from homology"/>
<keyword evidence="4 5" id="KW-0456">Lyase</keyword>
<reference evidence="8 9" key="1">
    <citation type="journal article" date="2018" name="Environ. Microbiol.">
        <title>Novel energy conservation strategies and behaviour of Pelotomaculum schinkii driving syntrophic propionate catabolism.</title>
        <authorList>
            <person name="Hidalgo-Ahumada C.A.P."/>
            <person name="Nobu M.K."/>
            <person name="Narihiro T."/>
            <person name="Tamaki H."/>
            <person name="Liu W.T."/>
            <person name="Kamagata Y."/>
            <person name="Stams A.J.M."/>
            <person name="Imachi H."/>
            <person name="Sousa D.Z."/>
        </authorList>
    </citation>
    <scope>NUCLEOTIDE SEQUENCE [LARGE SCALE GENOMIC DNA]</scope>
    <source>
        <strain evidence="8 9">MGP</strain>
    </source>
</reference>
<dbReference type="Gene3D" id="1.10.275.10">
    <property type="entry name" value="Fumarase/aspartase (N-terminal domain)"/>
    <property type="match status" value="1"/>
</dbReference>
<sequence length="499" mass="55652">MRSRIKTELSDYFKNEILFPGIVKEYKIGFNEMILLNKAYAIMLVKEKLIDEVNGKLILQGLKKVQNGLTLKDLDGRYEELYFNVEQALIKEVGVKAGGKLHAGRSRNDIYATLWRMEVRKSVWVISQRIIALQEALLKKSAENIETVLTGYTHMQPAQPVTLGFYYIAAFNVLQRDFERVKNAYARTNLSPYGAAALAGTGFPVNRRTLSDLLGFDGILSNALDCVGSKDYLLEVESALAIMMVNISRMAQDHYLWCTDEFGLLDIGGEIAVCSSIMPQKKNPVSLELARAKAAHIMGALVSSLSSLKNTPFSLCMDLFESHSQYWDAHEEVLHSLGLLTETIKHSNLKKSIAFEKAKNNFSTVTALADYLVFKFNISFSEAHDIVGGMVAEVLDEGLTIEAMNSSLIKKVSKEILGKGLDLSQDEINDVLEPHKNVQSKKSIGGPGKDSVEKMIGEANDCLEAEKLWLKEAIAHVESAYGKIQMEENRILAFNPQRQ</sequence>
<dbReference type="EC" id="4.3.2.1" evidence="2 5"/>
<dbReference type="PANTHER" id="PTHR43814:SF1">
    <property type="entry name" value="ARGININOSUCCINATE LYASE"/>
    <property type="match status" value="1"/>
</dbReference>
<comment type="pathway">
    <text evidence="1 5">Amino-acid biosynthesis; L-arginine biosynthesis; L-arginine from L-ornithine and carbamoyl phosphate: step 3/3.</text>
</comment>
<dbReference type="NCBIfam" id="TIGR00838">
    <property type="entry name" value="argH"/>
    <property type="match status" value="1"/>
</dbReference>
<evidence type="ECO:0000256" key="1">
    <source>
        <dbReference type="ARBA" id="ARBA00004941"/>
    </source>
</evidence>
<evidence type="ECO:0000259" key="6">
    <source>
        <dbReference type="Pfam" id="PF00206"/>
    </source>
</evidence>
<dbReference type="PRINTS" id="PR00145">
    <property type="entry name" value="ARGSUCLYASE"/>
</dbReference>
<keyword evidence="5" id="KW-0963">Cytoplasm</keyword>
<dbReference type="Gene3D" id="1.10.40.30">
    <property type="entry name" value="Fumarase/aspartase (C-terminal domain)"/>
    <property type="match status" value="1"/>
</dbReference>
<protein>
    <recommendedName>
        <fullName evidence="2 5">Argininosuccinate lyase</fullName>
        <shortName evidence="5">ASAL</shortName>
        <ecNumber evidence="2 5">4.3.2.1</ecNumber>
    </recommendedName>
    <alternativeName>
        <fullName evidence="5">Arginosuccinase</fullName>
    </alternativeName>
</protein>
<dbReference type="HAMAP" id="MF_00006">
    <property type="entry name" value="Arg_succ_lyase"/>
    <property type="match status" value="1"/>
</dbReference>
<dbReference type="GO" id="GO:0005829">
    <property type="term" value="C:cytosol"/>
    <property type="evidence" value="ECO:0007669"/>
    <property type="project" value="TreeGrafter"/>
</dbReference>
<dbReference type="Pfam" id="PF00206">
    <property type="entry name" value="Lyase_1"/>
    <property type="match status" value="1"/>
</dbReference>
<dbReference type="GO" id="GO:0004056">
    <property type="term" value="F:argininosuccinate lyase activity"/>
    <property type="evidence" value="ECO:0007669"/>
    <property type="project" value="UniProtKB-UniRule"/>
</dbReference>
<dbReference type="CDD" id="cd01359">
    <property type="entry name" value="Argininosuccinate_lyase"/>
    <property type="match status" value="1"/>
</dbReference>